<comment type="similarity">
    <text evidence="2">Belongs to the PA-phosphatase related phosphoesterase family.</text>
</comment>
<dbReference type="EMBL" id="GG738872">
    <property type="protein sequence ID" value="EFC43590.1"/>
    <property type="molecule type" value="Genomic_DNA"/>
</dbReference>
<dbReference type="AlphaFoldDB" id="D2VHI2"/>
<organism evidence="9">
    <name type="scientific">Naegleria gruberi</name>
    <name type="common">Amoeba</name>
    <dbReference type="NCBI Taxonomy" id="5762"/>
    <lineage>
        <taxon>Eukaryota</taxon>
        <taxon>Discoba</taxon>
        <taxon>Heterolobosea</taxon>
        <taxon>Tetramitia</taxon>
        <taxon>Eutetramitia</taxon>
        <taxon>Vahlkampfiidae</taxon>
        <taxon>Naegleria</taxon>
    </lineage>
</organism>
<keyword evidence="4 6" id="KW-1133">Transmembrane helix</keyword>
<dbReference type="RefSeq" id="XP_002676334.1">
    <property type="nucleotide sequence ID" value="XM_002676288.1"/>
</dbReference>
<evidence type="ECO:0000256" key="1">
    <source>
        <dbReference type="ARBA" id="ARBA00004141"/>
    </source>
</evidence>
<feature type="domain" description="Phosphatidic acid phosphatase type 2/haloperoxidase" evidence="7">
    <location>
        <begin position="2"/>
        <end position="166"/>
    </location>
</feature>
<dbReference type="GeneID" id="8862185"/>
<dbReference type="PANTHER" id="PTHR10165">
    <property type="entry name" value="LIPID PHOSPHATE PHOSPHATASE"/>
    <property type="match status" value="1"/>
</dbReference>
<evidence type="ECO:0000256" key="6">
    <source>
        <dbReference type="SAM" id="Phobius"/>
    </source>
</evidence>
<keyword evidence="9" id="KW-1185">Reference proteome</keyword>
<keyword evidence="3 6" id="KW-0812">Transmembrane</keyword>
<sequence>MLGYIQTIALAMAMVAFGWLCYGSYRPTFLQECQPDMSKIESIIKSSLQKFLNIRKYFKPNQICKDPSRFTLGSPFATPSFPSGQIASVMSVWVYFLLYYAAKVNSFIQYKTWNRRRGQFFKVILFFLLFLVPVWVGVSRIVTNRHTVAQVIVGGLIGIISALLVYRYKYCSLFGIDAKTPNYYLWYRLYPQKNPQVETSLQPNTIP</sequence>
<feature type="transmembrane region" description="Helical" evidence="6">
    <location>
        <begin position="84"/>
        <end position="102"/>
    </location>
</feature>
<proteinExistence type="inferred from homology"/>
<evidence type="ECO:0000256" key="2">
    <source>
        <dbReference type="ARBA" id="ARBA00008816"/>
    </source>
</evidence>
<dbReference type="InParanoid" id="D2VHI2"/>
<dbReference type="InterPro" id="IPR036938">
    <property type="entry name" value="PAP2/HPO_sf"/>
</dbReference>
<protein>
    <submittedName>
        <fullName evidence="8">Predicted protein</fullName>
    </submittedName>
</protein>
<evidence type="ECO:0000256" key="5">
    <source>
        <dbReference type="ARBA" id="ARBA00023136"/>
    </source>
</evidence>
<feature type="transmembrane region" description="Helical" evidence="6">
    <location>
        <begin position="7"/>
        <end position="25"/>
    </location>
</feature>
<name>D2VHI2_NAEGR</name>
<dbReference type="PANTHER" id="PTHR10165:SF35">
    <property type="entry name" value="RE23632P"/>
    <property type="match status" value="1"/>
</dbReference>
<gene>
    <name evidence="8" type="ORF">NAEGRDRAFT_68337</name>
</gene>
<dbReference type="GO" id="GO:0006644">
    <property type="term" value="P:phospholipid metabolic process"/>
    <property type="evidence" value="ECO:0007669"/>
    <property type="project" value="InterPro"/>
</dbReference>
<dbReference type="VEuPathDB" id="AmoebaDB:NAEGRDRAFT_68337"/>
<dbReference type="KEGG" id="ngr:NAEGRDRAFT_68337"/>
<dbReference type="OrthoDB" id="10030083at2759"/>
<dbReference type="SMART" id="SM00014">
    <property type="entry name" value="acidPPc"/>
    <property type="match status" value="1"/>
</dbReference>
<dbReference type="InterPro" id="IPR000326">
    <property type="entry name" value="PAP2/HPO"/>
</dbReference>
<evidence type="ECO:0000256" key="4">
    <source>
        <dbReference type="ARBA" id="ARBA00022989"/>
    </source>
</evidence>
<dbReference type="SUPFAM" id="SSF48317">
    <property type="entry name" value="Acid phosphatase/Vanadium-dependent haloperoxidase"/>
    <property type="match status" value="1"/>
</dbReference>
<dbReference type="GO" id="GO:0016020">
    <property type="term" value="C:membrane"/>
    <property type="evidence" value="ECO:0007669"/>
    <property type="project" value="UniProtKB-SubCell"/>
</dbReference>
<evidence type="ECO:0000313" key="8">
    <source>
        <dbReference type="EMBL" id="EFC43590.1"/>
    </source>
</evidence>
<dbReference type="GO" id="GO:0046839">
    <property type="term" value="P:phospholipid dephosphorylation"/>
    <property type="evidence" value="ECO:0007669"/>
    <property type="project" value="TreeGrafter"/>
</dbReference>
<dbReference type="Pfam" id="PF01569">
    <property type="entry name" value="PAP2"/>
    <property type="match status" value="1"/>
</dbReference>
<dbReference type="Gene3D" id="1.20.144.10">
    <property type="entry name" value="Phosphatidic acid phosphatase type 2/haloperoxidase"/>
    <property type="match status" value="1"/>
</dbReference>
<feature type="transmembrane region" description="Helical" evidence="6">
    <location>
        <begin position="123"/>
        <end position="142"/>
    </location>
</feature>
<dbReference type="GO" id="GO:0008195">
    <property type="term" value="F:phosphatidate phosphatase activity"/>
    <property type="evidence" value="ECO:0007669"/>
    <property type="project" value="TreeGrafter"/>
</dbReference>
<evidence type="ECO:0000256" key="3">
    <source>
        <dbReference type="ARBA" id="ARBA00022692"/>
    </source>
</evidence>
<dbReference type="InterPro" id="IPR043216">
    <property type="entry name" value="PAP-like"/>
</dbReference>
<evidence type="ECO:0000259" key="7">
    <source>
        <dbReference type="SMART" id="SM00014"/>
    </source>
</evidence>
<keyword evidence="5 6" id="KW-0472">Membrane</keyword>
<feature type="transmembrane region" description="Helical" evidence="6">
    <location>
        <begin position="148"/>
        <end position="166"/>
    </location>
</feature>
<accession>D2VHI2</accession>
<reference evidence="8 9" key="1">
    <citation type="journal article" date="2010" name="Cell">
        <title>The genome of Naegleria gruberi illuminates early eukaryotic versatility.</title>
        <authorList>
            <person name="Fritz-Laylin L.K."/>
            <person name="Prochnik S.E."/>
            <person name="Ginger M.L."/>
            <person name="Dacks J.B."/>
            <person name="Carpenter M.L."/>
            <person name="Field M.C."/>
            <person name="Kuo A."/>
            <person name="Paredez A."/>
            <person name="Chapman J."/>
            <person name="Pham J."/>
            <person name="Shu S."/>
            <person name="Neupane R."/>
            <person name="Cipriano M."/>
            <person name="Mancuso J."/>
            <person name="Tu H."/>
            <person name="Salamov A."/>
            <person name="Lindquist E."/>
            <person name="Shapiro H."/>
            <person name="Lucas S."/>
            <person name="Grigoriev I.V."/>
            <person name="Cande W.Z."/>
            <person name="Fulton C."/>
            <person name="Rokhsar D.S."/>
            <person name="Dawson S.C."/>
        </authorList>
    </citation>
    <scope>NUCLEOTIDE SEQUENCE [LARGE SCALE GENOMIC DNA]</scope>
    <source>
        <strain evidence="8 9">NEG-M</strain>
    </source>
</reference>
<evidence type="ECO:0000313" key="9">
    <source>
        <dbReference type="Proteomes" id="UP000006671"/>
    </source>
</evidence>
<dbReference type="Proteomes" id="UP000006671">
    <property type="component" value="Unassembled WGS sequence"/>
</dbReference>
<dbReference type="STRING" id="5762.D2VHI2"/>
<comment type="subcellular location">
    <subcellularLocation>
        <location evidence="1">Membrane</location>
        <topology evidence="1">Multi-pass membrane protein</topology>
    </subcellularLocation>
</comment>